<evidence type="ECO:0000256" key="6">
    <source>
        <dbReference type="ARBA" id="ARBA00023136"/>
    </source>
</evidence>
<dbReference type="GO" id="GO:0043014">
    <property type="term" value="F:alpha-tubulin binding"/>
    <property type="evidence" value="ECO:0007669"/>
    <property type="project" value="InterPro"/>
</dbReference>
<feature type="region of interest" description="Disordered" evidence="8">
    <location>
        <begin position="384"/>
        <end position="433"/>
    </location>
</feature>
<comment type="similarity">
    <text evidence="3">Belongs to the WASH1 family.</text>
</comment>
<dbReference type="PANTHER" id="PTHR23331">
    <property type="entry name" value="CXYORF1"/>
    <property type="match status" value="1"/>
</dbReference>
<keyword evidence="4" id="KW-0813">Transport</keyword>
<dbReference type="GO" id="GO:0042147">
    <property type="term" value="P:retrograde transport, endosome to Golgi"/>
    <property type="evidence" value="ECO:0007669"/>
    <property type="project" value="TreeGrafter"/>
</dbReference>
<dbReference type="GO" id="GO:0043015">
    <property type="term" value="F:gamma-tubulin binding"/>
    <property type="evidence" value="ECO:0007669"/>
    <property type="project" value="TreeGrafter"/>
</dbReference>
<proteinExistence type="inferred from homology"/>
<dbReference type="AlphaFoldDB" id="A0A9D3PBB4"/>
<evidence type="ECO:0000313" key="10">
    <source>
        <dbReference type="EMBL" id="KAG7456145.1"/>
    </source>
</evidence>
<dbReference type="GO" id="GO:0032456">
    <property type="term" value="P:endocytic recycling"/>
    <property type="evidence" value="ECO:0007669"/>
    <property type="project" value="TreeGrafter"/>
</dbReference>
<keyword evidence="6" id="KW-0472">Membrane</keyword>
<evidence type="ECO:0000256" key="8">
    <source>
        <dbReference type="SAM" id="MobiDB-lite"/>
    </source>
</evidence>
<evidence type="ECO:0000313" key="11">
    <source>
        <dbReference type="Proteomes" id="UP001046870"/>
    </source>
</evidence>
<evidence type="ECO:0000256" key="2">
    <source>
        <dbReference type="ARBA" id="ARBA00004565"/>
    </source>
</evidence>
<organism evidence="10 11">
    <name type="scientific">Megalops atlanticus</name>
    <name type="common">Tarpon</name>
    <name type="synonym">Clupea gigantea</name>
    <dbReference type="NCBI Taxonomy" id="7932"/>
    <lineage>
        <taxon>Eukaryota</taxon>
        <taxon>Metazoa</taxon>
        <taxon>Chordata</taxon>
        <taxon>Craniata</taxon>
        <taxon>Vertebrata</taxon>
        <taxon>Euteleostomi</taxon>
        <taxon>Actinopterygii</taxon>
        <taxon>Neopterygii</taxon>
        <taxon>Teleostei</taxon>
        <taxon>Elopiformes</taxon>
        <taxon>Megalopidae</taxon>
        <taxon>Megalops</taxon>
    </lineage>
</organism>
<dbReference type="GO" id="GO:0003779">
    <property type="term" value="F:actin binding"/>
    <property type="evidence" value="ECO:0007669"/>
    <property type="project" value="UniProtKB-KW"/>
</dbReference>
<accession>A0A9D3PBB4</accession>
<evidence type="ECO:0000256" key="4">
    <source>
        <dbReference type="ARBA" id="ARBA00022448"/>
    </source>
</evidence>
<keyword evidence="7" id="KW-0009">Actin-binding</keyword>
<protein>
    <recommendedName>
        <fullName evidence="9">WASH1 WAHD domain-containing protein</fullName>
    </recommendedName>
</protein>
<feature type="compositionally biased region" description="Low complexity" evidence="8">
    <location>
        <begin position="397"/>
        <end position="408"/>
    </location>
</feature>
<dbReference type="InterPro" id="IPR028290">
    <property type="entry name" value="WASH1"/>
</dbReference>
<dbReference type="GO" id="GO:0005829">
    <property type="term" value="C:cytosol"/>
    <property type="evidence" value="ECO:0007669"/>
    <property type="project" value="GOC"/>
</dbReference>
<keyword evidence="11" id="KW-1185">Reference proteome</keyword>
<evidence type="ECO:0000256" key="7">
    <source>
        <dbReference type="ARBA" id="ARBA00023203"/>
    </source>
</evidence>
<dbReference type="PANTHER" id="PTHR23331:SF5">
    <property type="entry name" value="WAS PROTEIN FAMILY HOMOLOG 2-RELATED"/>
    <property type="match status" value="1"/>
</dbReference>
<evidence type="ECO:0000256" key="5">
    <source>
        <dbReference type="ARBA" id="ARBA00022753"/>
    </source>
</evidence>
<evidence type="ECO:0000256" key="1">
    <source>
        <dbReference type="ARBA" id="ARBA00004146"/>
    </source>
</evidence>
<sequence length="433" mass="47172">MVRMTQKHYLEGQVYSVPLIQPDLRREEAIHQIADALQYLEKISTDIFSRVSQSVERNRAHLQAVNDRIQLAQARVHKIKGSKKATKVFSSAKYPAPEKLQDYSSIFMGASDPAAQKRPRYKVQGKHRPLDDKALQEKLMYFPVCVNTKKCAEDEAEEGLGSLPRNVSSVSSLLLFNTTENLYKKYVFLDPLAGAVTKTHNTLETEKEEKPFDAPLSITKREQLERQTAENYFYVPDLGQVPEIDVPSYLPDLPGIADDLMYSADLGPGFAPSVPASATIPELPSFGAEPEESNGPGPHDPGSQAPSAGAVQGVPSEVVQPSDGRASLLESIRMAGGIGNAKLRNVKERKMEKKKQKEQEQVGAAASGGDFMSDLFNKLAMRRKGISGKGPAGGEGADAPAGSGSAFARMSDVIPPLPVPQQPSAEDEEDWEA</sequence>
<dbReference type="InterPro" id="IPR021854">
    <property type="entry name" value="WASH1_WAHD"/>
</dbReference>
<comment type="caution">
    <text evidence="10">The sequence shown here is derived from an EMBL/GenBank/DDBJ whole genome shotgun (WGS) entry which is preliminary data.</text>
</comment>
<dbReference type="GO" id="GO:0071203">
    <property type="term" value="C:WASH complex"/>
    <property type="evidence" value="ECO:0007669"/>
    <property type="project" value="InterPro"/>
</dbReference>
<feature type="compositionally biased region" description="Basic and acidic residues" evidence="8">
    <location>
        <begin position="345"/>
        <end position="360"/>
    </location>
</feature>
<feature type="domain" description="WASH1 WAHD" evidence="9">
    <location>
        <begin position="13"/>
        <end position="295"/>
    </location>
</feature>
<dbReference type="GO" id="GO:0006887">
    <property type="term" value="P:exocytosis"/>
    <property type="evidence" value="ECO:0007669"/>
    <property type="project" value="TreeGrafter"/>
</dbReference>
<name>A0A9D3PBB4_MEGAT</name>
<dbReference type="EMBL" id="JAFDVH010000023">
    <property type="protein sequence ID" value="KAG7456145.1"/>
    <property type="molecule type" value="Genomic_DNA"/>
</dbReference>
<gene>
    <name evidence="10" type="ORF">MATL_G00248720</name>
</gene>
<comment type="subcellular location">
    <subcellularLocation>
        <location evidence="1">Early endosome membrane</location>
    </subcellularLocation>
    <subcellularLocation>
        <location evidence="2">Recycling endosome membrane</location>
    </subcellularLocation>
</comment>
<dbReference type="Pfam" id="PF11945">
    <property type="entry name" value="WASH_WAHD"/>
    <property type="match status" value="1"/>
</dbReference>
<feature type="compositionally biased region" description="Gly residues" evidence="8">
    <location>
        <begin position="387"/>
        <end position="396"/>
    </location>
</feature>
<feature type="region of interest" description="Disordered" evidence="8">
    <location>
        <begin position="340"/>
        <end position="370"/>
    </location>
</feature>
<evidence type="ECO:0000256" key="3">
    <source>
        <dbReference type="ARBA" id="ARBA00005602"/>
    </source>
</evidence>
<reference evidence="10" key="1">
    <citation type="submission" date="2021-01" db="EMBL/GenBank/DDBJ databases">
        <authorList>
            <person name="Zahm M."/>
            <person name="Roques C."/>
            <person name="Cabau C."/>
            <person name="Klopp C."/>
            <person name="Donnadieu C."/>
            <person name="Jouanno E."/>
            <person name="Lampietro C."/>
            <person name="Louis A."/>
            <person name="Herpin A."/>
            <person name="Echchiki A."/>
            <person name="Berthelot C."/>
            <person name="Parey E."/>
            <person name="Roest-Crollius H."/>
            <person name="Braasch I."/>
            <person name="Postlethwait J."/>
            <person name="Bobe J."/>
            <person name="Montfort J."/>
            <person name="Bouchez O."/>
            <person name="Begum T."/>
            <person name="Mejri S."/>
            <person name="Adams A."/>
            <person name="Chen W.-J."/>
            <person name="Guiguen Y."/>
        </authorList>
    </citation>
    <scope>NUCLEOTIDE SEQUENCE</scope>
    <source>
        <strain evidence="10">YG-15Mar2019-1</strain>
        <tissue evidence="10">Brain</tissue>
    </source>
</reference>
<dbReference type="GO" id="GO:0055038">
    <property type="term" value="C:recycling endosome membrane"/>
    <property type="evidence" value="ECO:0007669"/>
    <property type="project" value="UniProtKB-SubCell"/>
</dbReference>
<feature type="region of interest" description="Disordered" evidence="8">
    <location>
        <begin position="273"/>
        <end position="322"/>
    </location>
</feature>
<keyword evidence="5" id="KW-0967">Endosome</keyword>
<dbReference type="GO" id="GO:0031901">
    <property type="term" value="C:early endosome membrane"/>
    <property type="evidence" value="ECO:0007669"/>
    <property type="project" value="UniProtKB-SubCell"/>
</dbReference>
<dbReference type="Proteomes" id="UP001046870">
    <property type="component" value="Chromosome 23"/>
</dbReference>
<evidence type="ECO:0000259" key="9">
    <source>
        <dbReference type="Pfam" id="PF11945"/>
    </source>
</evidence>
<dbReference type="OrthoDB" id="307871at2759"/>
<dbReference type="GO" id="GO:0034314">
    <property type="term" value="P:Arp2/3 complex-mediated actin nucleation"/>
    <property type="evidence" value="ECO:0007669"/>
    <property type="project" value="InterPro"/>
</dbReference>